<evidence type="ECO:0000313" key="4">
    <source>
        <dbReference type="Proteomes" id="UP000737402"/>
    </source>
</evidence>
<gene>
    <name evidence="3" type="ORF">JOC95_001771</name>
</gene>
<evidence type="ECO:0000313" key="3">
    <source>
        <dbReference type="EMBL" id="MBM7619919.1"/>
    </source>
</evidence>
<feature type="transmembrane region" description="Helical" evidence="1">
    <location>
        <begin position="137"/>
        <end position="157"/>
    </location>
</feature>
<feature type="domain" description="EfeO-type cupredoxin-like" evidence="2">
    <location>
        <begin position="159"/>
        <end position="258"/>
    </location>
</feature>
<sequence>MINSYTRFAASTLVLQVLTIAISGAFVLKHFPPIHVMNGVIAIIIAALLLKAKWKWTPVFGILYGLLFSILTVPSFVITMFRPIDPAYNAMREASNPFFGISFLTALLVLTVLISSVAGLLVNLGKITEGPSWFPKLKAAIYGAAAMALLTSIYLQLHWVTGINATTVEQLPTLVMKSDSMEPPAMEITEGEPIVLRIINESDNACHILSFPELDASVHMERDRTGLLVIDPEPGTYTYQCKAHHDYVNENIKGVLTVNPK</sequence>
<keyword evidence="4" id="KW-1185">Reference proteome</keyword>
<reference evidence="3 4" key="1">
    <citation type="submission" date="2021-01" db="EMBL/GenBank/DDBJ databases">
        <title>Genomic Encyclopedia of Type Strains, Phase IV (KMG-IV): sequencing the most valuable type-strain genomes for metagenomic binning, comparative biology and taxonomic classification.</title>
        <authorList>
            <person name="Goeker M."/>
        </authorList>
    </citation>
    <scope>NUCLEOTIDE SEQUENCE [LARGE SCALE GENOMIC DNA]</scope>
    <source>
        <strain evidence="3 4">DSM 25879</strain>
    </source>
</reference>
<proteinExistence type="predicted"/>
<keyword evidence="1" id="KW-0472">Membrane</keyword>
<evidence type="ECO:0000256" key="1">
    <source>
        <dbReference type="SAM" id="Phobius"/>
    </source>
</evidence>
<name>A0ABS2NZ02_9BACI</name>
<dbReference type="Proteomes" id="UP000737402">
    <property type="component" value="Unassembled WGS sequence"/>
</dbReference>
<dbReference type="Pfam" id="PF13473">
    <property type="entry name" value="Cupredoxin_1"/>
    <property type="match status" value="1"/>
</dbReference>
<protein>
    <recommendedName>
        <fullName evidence="2">EfeO-type cupredoxin-like domain-containing protein</fullName>
    </recommendedName>
</protein>
<evidence type="ECO:0000259" key="2">
    <source>
        <dbReference type="Pfam" id="PF13473"/>
    </source>
</evidence>
<feature type="transmembrane region" description="Helical" evidence="1">
    <location>
        <begin position="33"/>
        <end position="50"/>
    </location>
</feature>
<feature type="transmembrane region" description="Helical" evidence="1">
    <location>
        <begin position="101"/>
        <end position="125"/>
    </location>
</feature>
<dbReference type="InterPro" id="IPR008972">
    <property type="entry name" value="Cupredoxin"/>
</dbReference>
<keyword evidence="1" id="KW-1133">Transmembrane helix</keyword>
<feature type="transmembrane region" description="Helical" evidence="1">
    <location>
        <begin position="62"/>
        <end position="81"/>
    </location>
</feature>
<dbReference type="Gene3D" id="2.60.40.420">
    <property type="entry name" value="Cupredoxins - blue copper proteins"/>
    <property type="match status" value="1"/>
</dbReference>
<dbReference type="RefSeq" id="WP_204415192.1">
    <property type="nucleotide sequence ID" value="NZ_JAFBED010000003.1"/>
</dbReference>
<organism evidence="3 4">
    <name type="scientific">Sutcliffiella tianshenii</name>
    <dbReference type="NCBI Taxonomy" id="1463404"/>
    <lineage>
        <taxon>Bacteria</taxon>
        <taxon>Bacillati</taxon>
        <taxon>Bacillota</taxon>
        <taxon>Bacilli</taxon>
        <taxon>Bacillales</taxon>
        <taxon>Bacillaceae</taxon>
        <taxon>Sutcliffiella</taxon>
    </lineage>
</organism>
<dbReference type="SUPFAM" id="SSF49503">
    <property type="entry name" value="Cupredoxins"/>
    <property type="match status" value="1"/>
</dbReference>
<comment type="caution">
    <text evidence="3">The sequence shown here is derived from an EMBL/GenBank/DDBJ whole genome shotgun (WGS) entry which is preliminary data.</text>
</comment>
<dbReference type="EMBL" id="JAFBED010000003">
    <property type="protein sequence ID" value="MBM7619919.1"/>
    <property type="molecule type" value="Genomic_DNA"/>
</dbReference>
<keyword evidence="1" id="KW-0812">Transmembrane</keyword>
<dbReference type="InterPro" id="IPR028096">
    <property type="entry name" value="EfeO_Cupredoxin"/>
</dbReference>
<accession>A0ABS2NZ02</accession>